<dbReference type="Proteomes" id="UP001189429">
    <property type="component" value="Unassembled WGS sequence"/>
</dbReference>
<organism evidence="2 3">
    <name type="scientific">Prorocentrum cordatum</name>
    <dbReference type="NCBI Taxonomy" id="2364126"/>
    <lineage>
        <taxon>Eukaryota</taxon>
        <taxon>Sar</taxon>
        <taxon>Alveolata</taxon>
        <taxon>Dinophyceae</taxon>
        <taxon>Prorocentrales</taxon>
        <taxon>Prorocentraceae</taxon>
        <taxon>Prorocentrum</taxon>
    </lineage>
</organism>
<sequence length="513" mass="54055">MSEQCQGRAEGRHAEVAARAPRGQGHGLGLHRVAAERLEARQHAVLRDAAGRACAALRFPGPPVPVPAAAGRPAEPLPEFPAALAPPPEHLPGTTPRLPLADLLLGLDREVVRSHGGRGVLPAAGPQPGRLLYRRDLLGGDRAGARRVRGLPLQGRGGDDQRGAADPGPQRPVVRELRAGRVCELDAAGAQRALRPPHEGCRRGGADPRQHHDARLRRLRRDLALRAGPVALGRGGRHQVLQGVLRAAGRLPGCGPVRQPPGNQTPGPGEVVGIPGGGGADLPAPLAARVRDSGDVGAWVSTGEAAVLGRVGLPAEAQQDLLTRALEAPVEDPLLPSRAGLRPRALHSLGTVYFRARKAVSAEGLFRAAKDAWAEQQRELGGATPRRDVQRSQGGLAYAAFLEKWEGREREGQARRPASNGGAAACWRRRASRSPRRPPPGRRWSCRRWTWAPPSTSCGQRDALAAEGGGARRKGSSVPTQVGARSAATGVGPRQQGGPLPVGASSSCRCRWR</sequence>
<accession>A0ABN9Q0X9</accession>
<gene>
    <name evidence="2" type="ORF">PCOR1329_LOCUS7772</name>
</gene>
<feature type="region of interest" description="Disordered" evidence="1">
    <location>
        <begin position="1"/>
        <end position="26"/>
    </location>
</feature>
<comment type="caution">
    <text evidence="2">The sequence shown here is derived from an EMBL/GenBank/DDBJ whole genome shotgun (WGS) entry which is preliminary data.</text>
</comment>
<protein>
    <submittedName>
        <fullName evidence="2">Uncharacterized protein</fullName>
    </submittedName>
</protein>
<feature type="region of interest" description="Disordered" evidence="1">
    <location>
        <begin position="150"/>
        <end position="172"/>
    </location>
</feature>
<evidence type="ECO:0000256" key="1">
    <source>
        <dbReference type="SAM" id="MobiDB-lite"/>
    </source>
</evidence>
<evidence type="ECO:0000313" key="3">
    <source>
        <dbReference type="Proteomes" id="UP001189429"/>
    </source>
</evidence>
<feature type="compositionally biased region" description="Basic residues" evidence="1">
    <location>
        <begin position="427"/>
        <end position="446"/>
    </location>
</feature>
<reference evidence="2" key="1">
    <citation type="submission" date="2023-10" db="EMBL/GenBank/DDBJ databases">
        <authorList>
            <person name="Chen Y."/>
            <person name="Shah S."/>
            <person name="Dougan E. K."/>
            <person name="Thang M."/>
            <person name="Chan C."/>
        </authorList>
    </citation>
    <scope>NUCLEOTIDE SEQUENCE [LARGE SCALE GENOMIC DNA]</scope>
</reference>
<name>A0ABN9Q0X9_9DINO</name>
<feature type="compositionally biased region" description="Polar residues" evidence="1">
    <location>
        <begin position="504"/>
        <end position="513"/>
    </location>
</feature>
<dbReference type="EMBL" id="CAUYUJ010002113">
    <property type="protein sequence ID" value="CAK0799260.1"/>
    <property type="molecule type" value="Genomic_DNA"/>
</dbReference>
<evidence type="ECO:0000313" key="2">
    <source>
        <dbReference type="EMBL" id="CAK0799260.1"/>
    </source>
</evidence>
<feature type="region of interest" description="Disordered" evidence="1">
    <location>
        <begin position="408"/>
        <end position="513"/>
    </location>
</feature>
<keyword evidence="3" id="KW-1185">Reference proteome</keyword>
<proteinExistence type="predicted"/>